<dbReference type="Pfam" id="PF06634">
    <property type="entry name" value="DUF1156"/>
    <property type="match status" value="1"/>
</dbReference>
<keyword evidence="3" id="KW-0808">Transferase</keyword>
<dbReference type="GO" id="GO:0008168">
    <property type="term" value="F:methyltransferase activity"/>
    <property type="evidence" value="ECO:0007669"/>
    <property type="project" value="UniProtKB-KW"/>
</dbReference>
<protein>
    <submittedName>
        <fullName evidence="3">DNA methyltransferase</fullName>
    </submittedName>
</protein>
<reference evidence="3 4" key="1">
    <citation type="journal article" date="2019" name="Extremophiles">
        <title>Biogeography of thermophiles and predominance of Thermus scotoductus in domestic water heaters.</title>
        <authorList>
            <person name="Wilpiszeski R.L."/>
            <person name="Zhang Z."/>
            <person name="House C.H."/>
        </authorList>
    </citation>
    <scope>NUCLEOTIDE SEQUENCE [LARGE SCALE GENOMIC DNA]</scope>
    <source>
        <strain evidence="3 4">28_S28</strain>
    </source>
</reference>
<gene>
    <name evidence="3" type="ORF">CSW41_02865</name>
</gene>
<proteinExistence type="predicted"/>
<comment type="caution">
    <text evidence="3">The sequence shown here is derived from an EMBL/GenBank/DDBJ whole genome shotgun (WGS) entry which is preliminary data.</text>
</comment>
<evidence type="ECO:0000256" key="1">
    <source>
        <dbReference type="SAM" id="MobiDB-lite"/>
    </source>
</evidence>
<dbReference type="AlphaFoldDB" id="A0A430RN74"/>
<feature type="region of interest" description="Disordered" evidence="1">
    <location>
        <begin position="817"/>
        <end position="846"/>
    </location>
</feature>
<dbReference type="Gene3D" id="3.40.50.150">
    <property type="entry name" value="Vaccinia Virus protein VP39"/>
    <property type="match status" value="2"/>
</dbReference>
<feature type="region of interest" description="Disordered" evidence="1">
    <location>
        <begin position="921"/>
        <end position="951"/>
    </location>
</feature>
<name>A0A430RN74_THESC</name>
<dbReference type="RefSeq" id="WP_126203058.1">
    <property type="nucleotide sequence ID" value="NZ_PELV01000066.1"/>
</dbReference>
<organism evidence="3 4">
    <name type="scientific">Thermus scotoductus</name>
    <dbReference type="NCBI Taxonomy" id="37636"/>
    <lineage>
        <taxon>Bacteria</taxon>
        <taxon>Thermotogati</taxon>
        <taxon>Deinococcota</taxon>
        <taxon>Deinococci</taxon>
        <taxon>Thermales</taxon>
        <taxon>Thermaceae</taxon>
        <taxon>Thermus</taxon>
    </lineage>
</organism>
<dbReference type="SUPFAM" id="SSF53335">
    <property type="entry name" value="S-adenosyl-L-methionine-dependent methyltransferases"/>
    <property type="match status" value="2"/>
</dbReference>
<evidence type="ECO:0000313" key="4">
    <source>
        <dbReference type="Proteomes" id="UP000287439"/>
    </source>
</evidence>
<dbReference type="GO" id="GO:0032259">
    <property type="term" value="P:methylation"/>
    <property type="evidence" value="ECO:0007669"/>
    <property type="project" value="UniProtKB-KW"/>
</dbReference>
<feature type="compositionally biased region" description="Acidic residues" evidence="1">
    <location>
        <begin position="826"/>
        <end position="839"/>
    </location>
</feature>
<dbReference type="InterPro" id="IPR029063">
    <property type="entry name" value="SAM-dependent_MTases_sf"/>
</dbReference>
<feature type="compositionally biased region" description="Basic and acidic residues" evidence="1">
    <location>
        <begin position="935"/>
        <end position="949"/>
    </location>
</feature>
<feature type="domain" description="DUF1156" evidence="2">
    <location>
        <begin position="14"/>
        <end position="72"/>
    </location>
</feature>
<evidence type="ECO:0000259" key="2">
    <source>
        <dbReference type="Pfam" id="PF06634"/>
    </source>
</evidence>
<sequence>MIPKDCKRLAEVDFPIAEVSKQAAREKSIRHGHPSTLHLWWARRPLASSRALLLALLLPDPCDPLCPEPFKHKAREVLPRVQGRVGPSDEDLRRALLGFIANFANWDLAAQSAYLGVSRDLVKAAYEPEDGSPYEPPLVVDPFAGGGSIPLEALRLGCEAFASDLNPVASLILKVMLEDIPRYGPELAQELRRVGAEIKRKAEEELAELYPKDPDGATPIAYLWARTVRCEAPGCGAEIPLVRSFWLAKKANRRRALRYRVERQASGPPRVEFEVFEPKSDEEVPPGTVARARATCLCCGAVLPPERVRAQLAAQRGGADVVFDSVGQRVGGARLLAVVTTRPGEQGRHYRLPTERDYEAVWKAQQRLQAILEGWEQGGRQGLCPVPDEPLPPIGTLGFRVQRYGMLQWGDLFKARQQVALVTLARLVRELDPRPASGTLLSESEGEGLSEAVREGMAVVLGRLSDYMSAQCLWHIPKQLVAHTFSRQALPMTWDFCEIDPLSEAPGNLLGALDWVARVVEAWPGSLPGQVQLADATEHPLPDETAHVWFTDPPYYDAVPYADLSDFFFVWLKRARPGHPLLRDPFDPKNPLTPKAREIVQNERSETEEGRPKDRAFYEEGMARAFVEGRRVLREDGVGAVVFAHKTTEGWEALLSGLIRGGWTITASWPIATEMASRLRARDSAALATSVHLVCRPRPEDAPVGDWADVLRELPKRVGGWMERLQSEGIRGADLVFACIGPALEIFSRYRRVETAEGREVTLTEYLEKVWEVVGRTALEQVLGTAEARARNGVAGALEEDARLTALFLWALQSTHGDPHPNPSLEGEEELDDDDDGEEASSPGKAKGYTLAFDVVRRFAQPLGIDLPRWEGRIIETKKGVVRLMAVRERTKQLFGKDGANAITGRMAADEQSNLQQELFSMEGSAKRPRGRKKGTSDEEPLRTLDPHKPGATTLDRVHMAMLLQASGQANALRALLKAEQERGPGFLRLANALSALYPRDSEEKRLLDAMLLAVPR</sequence>
<evidence type="ECO:0000313" key="3">
    <source>
        <dbReference type="EMBL" id="RTH20142.1"/>
    </source>
</evidence>
<keyword evidence="3" id="KW-0489">Methyltransferase</keyword>
<dbReference type="InterPro" id="IPR009537">
    <property type="entry name" value="DUF1156"/>
</dbReference>
<dbReference type="EMBL" id="PELV01000066">
    <property type="protein sequence ID" value="RTH20142.1"/>
    <property type="molecule type" value="Genomic_DNA"/>
</dbReference>
<accession>A0A430RN74</accession>
<dbReference type="Proteomes" id="UP000287439">
    <property type="component" value="Unassembled WGS sequence"/>
</dbReference>